<feature type="region of interest" description="Disordered" evidence="1">
    <location>
        <begin position="188"/>
        <end position="289"/>
    </location>
</feature>
<evidence type="ECO:0000256" key="1">
    <source>
        <dbReference type="SAM" id="MobiDB-lite"/>
    </source>
</evidence>
<evidence type="ECO:0000313" key="2">
    <source>
        <dbReference type="EMBL" id="NYH79544.1"/>
    </source>
</evidence>
<accession>A0A852YWQ3</accession>
<keyword evidence="3" id="KW-1185">Reference proteome</keyword>
<evidence type="ECO:0000313" key="3">
    <source>
        <dbReference type="Proteomes" id="UP000548304"/>
    </source>
</evidence>
<organism evidence="2 3">
    <name type="scientific">Actinopolyspora biskrensis</name>
    <dbReference type="NCBI Taxonomy" id="1470178"/>
    <lineage>
        <taxon>Bacteria</taxon>
        <taxon>Bacillati</taxon>
        <taxon>Actinomycetota</taxon>
        <taxon>Actinomycetes</taxon>
        <taxon>Actinopolysporales</taxon>
        <taxon>Actinopolysporaceae</taxon>
        <taxon>Actinopolyspora</taxon>
    </lineage>
</organism>
<protein>
    <submittedName>
        <fullName evidence="2">Uncharacterized protein</fullName>
    </submittedName>
</protein>
<dbReference type="AlphaFoldDB" id="A0A852YWQ3"/>
<reference evidence="2 3" key="1">
    <citation type="submission" date="2020-07" db="EMBL/GenBank/DDBJ databases">
        <title>Genomic Encyclopedia of Type Strains, Phase III (KMG-III): the genomes of soil and plant-associated and newly described type strains.</title>
        <authorList>
            <person name="Whitman W."/>
        </authorList>
    </citation>
    <scope>NUCLEOTIDE SEQUENCE [LARGE SCALE GENOMIC DNA]</scope>
    <source>
        <strain evidence="2 3">CECT 8576</strain>
    </source>
</reference>
<gene>
    <name evidence="2" type="ORF">FHR84_002882</name>
</gene>
<comment type="caution">
    <text evidence="2">The sequence shown here is derived from an EMBL/GenBank/DDBJ whole genome shotgun (WGS) entry which is preliminary data.</text>
</comment>
<dbReference type="Proteomes" id="UP000548304">
    <property type="component" value="Unassembled WGS sequence"/>
</dbReference>
<dbReference type="EMBL" id="JACBYW010000005">
    <property type="protein sequence ID" value="NYH79544.1"/>
    <property type="molecule type" value="Genomic_DNA"/>
</dbReference>
<proteinExistence type="predicted"/>
<name>A0A852YWQ3_9ACTN</name>
<sequence length="289" mass="29958">MRSAGTPGTQGVAADGTWVGTGSRCVPAGERWKANARAVRCGTVVTSSGAPRPRTNRYDDGSLLTRGSTLSAAFPSDHRQWRVGGNSPHTVAGPCRARTGFLRVVALAPHGTFTPRTCGVKAPLITRFAAVSASSQFIGVFRGGYPAGTVASDVQWISGRNCGTAERSARTGERRAWTRAVLNTWSVHRGPRVPGEPEGARSPGALRGPDPGTGGGLPRERGAFRGPARAHAPCAGRGSDRHLVGSGCPGGGVRHRRGGVVVRVRGPPLRKGSRPGRRADRDSVAGAGT</sequence>